<reference evidence="3" key="1">
    <citation type="submission" date="2017-04" db="EMBL/GenBank/DDBJ databases">
        <authorList>
            <person name="Varghese N."/>
            <person name="Submissions S."/>
        </authorList>
    </citation>
    <scope>NUCLEOTIDE SEQUENCE [LARGE SCALE GENOMIC DNA]</scope>
    <source>
        <strain evidence="3">RKEM611</strain>
    </source>
</reference>
<name>A0A1Y6BHZ4_9BACT</name>
<feature type="domain" description="N-acyl amino acid synthase FeeM catalytic core" evidence="1">
    <location>
        <begin position="23"/>
        <end position="170"/>
    </location>
</feature>
<evidence type="ECO:0000313" key="2">
    <source>
        <dbReference type="EMBL" id="SMF12483.1"/>
    </source>
</evidence>
<dbReference type="RefSeq" id="WP_159455243.1">
    <property type="nucleotide sequence ID" value="NZ_FWZT01000005.1"/>
</dbReference>
<keyword evidence="3" id="KW-1185">Reference proteome</keyword>
<proteinExistence type="predicted"/>
<dbReference type="EMBL" id="FWZT01000005">
    <property type="protein sequence ID" value="SMF12483.1"/>
    <property type="molecule type" value="Genomic_DNA"/>
</dbReference>
<evidence type="ECO:0000259" key="1">
    <source>
        <dbReference type="Pfam" id="PF21926"/>
    </source>
</evidence>
<evidence type="ECO:0000313" key="3">
    <source>
        <dbReference type="Proteomes" id="UP000192907"/>
    </source>
</evidence>
<gene>
    <name evidence="2" type="ORF">SAMN06296036_105169</name>
</gene>
<sequence length="262" mass="30035">MESFKTFTLHWDKMSSSIKYQVLSVRCRAYQKVGKFSSEKRPMDVVDVFDRQSSFPMVLYKGRVVATMRIINHRGDQCLEHDFAGPKLRALVSQPCLEITRVCVDPDFSRLGLTNLLFQEAAQAIVDLAFQSKKFTVIGSCTEELIPFYQKVGCELIGLEYTHPELGNRPHHIFIADTKKLMMGHMNFFVFAAVAAKAALRAKQLHGYRKICPKLNLALLAHYPLLFSLRLRSLIALKIRQWRRLTKALPHRRQARLALGQS</sequence>
<dbReference type="GO" id="GO:0016740">
    <property type="term" value="F:transferase activity"/>
    <property type="evidence" value="ECO:0007669"/>
    <property type="project" value="UniProtKB-KW"/>
</dbReference>
<dbReference type="Pfam" id="PF21926">
    <property type="entry name" value="FeeM"/>
    <property type="match status" value="1"/>
</dbReference>
<dbReference type="STRING" id="1513793.SAMN06296036_105169"/>
<protein>
    <submittedName>
        <fullName evidence="2">Acetyltransferase (GNAT) domain-containing protein</fullName>
    </submittedName>
</protein>
<dbReference type="InterPro" id="IPR054597">
    <property type="entry name" value="FeeM_cat"/>
</dbReference>
<organism evidence="2 3">
    <name type="scientific">Pseudobacteriovorax antillogorgiicola</name>
    <dbReference type="NCBI Taxonomy" id="1513793"/>
    <lineage>
        <taxon>Bacteria</taxon>
        <taxon>Pseudomonadati</taxon>
        <taxon>Bdellovibrionota</taxon>
        <taxon>Oligoflexia</taxon>
        <taxon>Oligoflexales</taxon>
        <taxon>Pseudobacteriovoracaceae</taxon>
        <taxon>Pseudobacteriovorax</taxon>
    </lineage>
</organism>
<dbReference type="Proteomes" id="UP000192907">
    <property type="component" value="Unassembled WGS sequence"/>
</dbReference>
<dbReference type="InterPro" id="IPR016181">
    <property type="entry name" value="Acyl_CoA_acyltransferase"/>
</dbReference>
<keyword evidence="2" id="KW-0808">Transferase</keyword>
<dbReference type="SUPFAM" id="SSF55729">
    <property type="entry name" value="Acyl-CoA N-acyltransferases (Nat)"/>
    <property type="match status" value="1"/>
</dbReference>
<dbReference type="AlphaFoldDB" id="A0A1Y6BHZ4"/>
<accession>A0A1Y6BHZ4</accession>
<dbReference type="Gene3D" id="3.40.630.30">
    <property type="match status" value="1"/>
</dbReference>